<evidence type="ECO:0000313" key="1">
    <source>
        <dbReference type="EMBL" id="KAF0925986.1"/>
    </source>
</evidence>
<reference evidence="1 2" key="1">
    <citation type="submission" date="2019-11" db="EMBL/GenBank/DDBJ databases">
        <title>Whole genome sequence of Oryza granulata.</title>
        <authorList>
            <person name="Li W."/>
        </authorList>
    </citation>
    <scope>NUCLEOTIDE SEQUENCE [LARGE SCALE GENOMIC DNA]</scope>
    <source>
        <strain evidence="2">cv. Menghai</strain>
        <tissue evidence="1">Leaf</tissue>
    </source>
</reference>
<dbReference type="SUPFAM" id="SSF63737">
    <property type="entry name" value="Leukotriene A4 hydrolase N-terminal domain"/>
    <property type="match status" value="1"/>
</dbReference>
<organism evidence="1 2">
    <name type="scientific">Oryza meyeriana var. granulata</name>
    <dbReference type="NCBI Taxonomy" id="110450"/>
    <lineage>
        <taxon>Eukaryota</taxon>
        <taxon>Viridiplantae</taxon>
        <taxon>Streptophyta</taxon>
        <taxon>Embryophyta</taxon>
        <taxon>Tracheophyta</taxon>
        <taxon>Spermatophyta</taxon>
        <taxon>Magnoliopsida</taxon>
        <taxon>Liliopsida</taxon>
        <taxon>Poales</taxon>
        <taxon>Poaceae</taxon>
        <taxon>BOP clade</taxon>
        <taxon>Oryzoideae</taxon>
        <taxon>Oryzeae</taxon>
        <taxon>Oryzinae</taxon>
        <taxon>Oryza</taxon>
        <taxon>Oryza meyeriana</taxon>
    </lineage>
</organism>
<dbReference type="Gene3D" id="2.60.40.1730">
    <property type="entry name" value="tricorn interacting facor f3 domain"/>
    <property type="match status" value="1"/>
</dbReference>
<dbReference type="OrthoDB" id="694231at2759"/>
<comment type="caution">
    <text evidence="1">The sequence shown here is derived from an EMBL/GenBank/DDBJ whole genome shotgun (WGS) entry which is preliminary data.</text>
</comment>
<keyword evidence="2" id="KW-1185">Reference proteome</keyword>
<evidence type="ECO:0000313" key="2">
    <source>
        <dbReference type="Proteomes" id="UP000479710"/>
    </source>
</evidence>
<dbReference type="Proteomes" id="UP000479710">
    <property type="component" value="Unassembled WGS sequence"/>
</dbReference>
<sequence length="143" mass="15272">MCLDPAASALPRPGPRAAPTHRLALRLPTAVPRAPAPRASLRCPPAADQFRGQAWLPRFAAPWRYELRLCPDLITCSFTSAASVLIDVSAPTRFLVLNTVDLAIGRASICFQGKQDGNSGLISEISSSPCSSHILSKMYDAAT</sequence>
<dbReference type="EMBL" id="SPHZ02000003">
    <property type="protein sequence ID" value="KAF0925986.1"/>
    <property type="molecule type" value="Genomic_DNA"/>
</dbReference>
<protein>
    <submittedName>
        <fullName evidence="1">Uncharacterized protein</fullName>
    </submittedName>
</protein>
<accession>A0A6G1EMY4</accession>
<gene>
    <name evidence="1" type="ORF">E2562_019054</name>
</gene>
<dbReference type="InterPro" id="IPR042097">
    <property type="entry name" value="Aminopeptidase_N-like_N_sf"/>
</dbReference>
<dbReference type="AlphaFoldDB" id="A0A6G1EMY4"/>
<name>A0A6G1EMY4_9ORYZ</name>
<proteinExistence type="predicted"/>